<sequence>MAVTAGILPTRCSFDDDIAMITLQMEEFDIFAKQDKGKYRAEEPPDFKVALEASVEELQIHKYYLYDCKFAQSIGAAVHEDETIIAALASEDHQAYEDREMALRLNEDPDLEHPGQATESDLSLLDKWLPVVAETIMANALITTSDDELDQAGPSMTFAERQADLLVKLSQGFTCSVCRETRRCDAMAKVQCEHRYCIDCAKELFIRATNDEELFPPRCCKKPIDATLVRRHMTDDELEAYDIASIEFATIDRTYCSNRQCGKFLPAGLMHVGTKAATCKNCDTCTCCICNNEYHRGSDCPNDPALRATRKLALANGWQTCPGCNVLVQLRTGCNYITCRCKTEFCYVCGIRWKNCHCDVADEGRMIERAEEVVDRDAEAGPPRAERNRRVRLIHSELQENHECEHRGRFQRLLSGGRRGFQCEMCDARHWKYILQCRHCYINVCEDCRRNRI</sequence>
<evidence type="ECO:0000256" key="8">
    <source>
        <dbReference type="ARBA" id="ARBA00022833"/>
    </source>
</evidence>
<dbReference type="PANTHER" id="PTHR11685">
    <property type="entry name" value="RBR FAMILY RING FINGER AND IBR DOMAIN-CONTAINING"/>
    <property type="match status" value="1"/>
</dbReference>
<accession>A0A6A6BU33</accession>
<dbReference type="Gene3D" id="1.20.120.1750">
    <property type="match status" value="1"/>
</dbReference>
<dbReference type="AlphaFoldDB" id="A0A6A6BU33"/>
<gene>
    <name evidence="10" type="ORF">M409DRAFT_71698</name>
</gene>
<dbReference type="InterPro" id="IPR044066">
    <property type="entry name" value="TRIAD_supradom"/>
</dbReference>
<dbReference type="Proteomes" id="UP000799537">
    <property type="component" value="Unassembled WGS sequence"/>
</dbReference>
<evidence type="ECO:0000256" key="7">
    <source>
        <dbReference type="ARBA" id="ARBA00022786"/>
    </source>
</evidence>
<dbReference type="CDD" id="cd20335">
    <property type="entry name" value="BRcat_RBR"/>
    <property type="match status" value="1"/>
</dbReference>
<feature type="domain" description="RING-type" evidence="9">
    <location>
        <begin position="171"/>
        <end position="367"/>
    </location>
</feature>
<dbReference type="EMBL" id="ML993700">
    <property type="protein sequence ID" value="KAF2158314.1"/>
    <property type="molecule type" value="Genomic_DNA"/>
</dbReference>
<organism evidence="10 11">
    <name type="scientific">Zasmidium cellare ATCC 36951</name>
    <dbReference type="NCBI Taxonomy" id="1080233"/>
    <lineage>
        <taxon>Eukaryota</taxon>
        <taxon>Fungi</taxon>
        <taxon>Dikarya</taxon>
        <taxon>Ascomycota</taxon>
        <taxon>Pezizomycotina</taxon>
        <taxon>Dothideomycetes</taxon>
        <taxon>Dothideomycetidae</taxon>
        <taxon>Mycosphaerellales</taxon>
        <taxon>Mycosphaerellaceae</taxon>
        <taxon>Zasmidium</taxon>
    </lineage>
</organism>
<evidence type="ECO:0000256" key="3">
    <source>
        <dbReference type="ARBA" id="ARBA00022679"/>
    </source>
</evidence>
<dbReference type="InterPro" id="IPR002867">
    <property type="entry name" value="IBR_dom"/>
</dbReference>
<dbReference type="GeneID" id="54572560"/>
<dbReference type="Gene3D" id="3.30.40.10">
    <property type="entry name" value="Zinc/RING finger domain, C3HC4 (zinc finger)"/>
    <property type="match status" value="1"/>
</dbReference>
<keyword evidence="6" id="KW-0863">Zinc-finger</keyword>
<proteinExistence type="predicted"/>
<name>A0A6A6BU33_ZASCE</name>
<keyword evidence="5" id="KW-0677">Repeat</keyword>
<evidence type="ECO:0000313" key="10">
    <source>
        <dbReference type="EMBL" id="KAF2158314.1"/>
    </source>
</evidence>
<reference evidence="10" key="1">
    <citation type="journal article" date="2020" name="Stud. Mycol.">
        <title>101 Dothideomycetes genomes: a test case for predicting lifestyles and emergence of pathogens.</title>
        <authorList>
            <person name="Haridas S."/>
            <person name="Albert R."/>
            <person name="Binder M."/>
            <person name="Bloem J."/>
            <person name="Labutti K."/>
            <person name="Salamov A."/>
            <person name="Andreopoulos B."/>
            <person name="Baker S."/>
            <person name="Barry K."/>
            <person name="Bills G."/>
            <person name="Bluhm B."/>
            <person name="Cannon C."/>
            <person name="Castanera R."/>
            <person name="Culley D."/>
            <person name="Daum C."/>
            <person name="Ezra D."/>
            <person name="Gonzalez J."/>
            <person name="Henrissat B."/>
            <person name="Kuo A."/>
            <person name="Liang C."/>
            <person name="Lipzen A."/>
            <person name="Lutzoni F."/>
            <person name="Magnuson J."/>
            <person name="Mondo S."/>
            <person name="Nolan M."/>
            <person name="Ohm R."/>
            <person name="Pangilinan J."/>
            <person name="Park H.-J."/>
            <person name="Ramirez L."/>
            <person name="Alfaro M."/>
            <person name="Sun H."/>
            <person name="Tritt A."/>
            <person name="Yoshinaga Y."/>
            <person name="Zwiers L.-H."/>
            <person name="Turgeon B."/>
            <person name="Goodwin S."/>
            <person name="Spatafora J."/>
            <person name="Crous P."/>
            <person name="Grigoriev I."/>
        </authorList>
    </citation>
    <scope>NUCLEOTIDE SEQUENCE</scope>
    <source>
        <strain evidence="10">ATCC 36951</strain>
    </source>
</reference>
<dbReference type="InterPro" id="IPR017907">
    <property type="entry name" value="Znf_RING_CS"/>
</dbReference>
<evidence type="ECO:0000256" key="5">
    <source>
        <dbReference type="ARBA" id="ARBA00022737"/>
    </source>
</evidence>
<evidence type="ECO:0000256" key="6">
    <source>
        <dbReference type="ARBA" id="ARBA00022771"/>
    </source>
</evidence>
<keyword evidence="7" id="KW-0833">Ubl conjugation pathway</keyword>
<evidence type="ECO:0000256" key="2">
    <source>
        <dbReference type="ARBA" id="ARBA00012251"/>
    </source>
</evidence>
<protein>
    <recommendedName>
        <fullName evidence="2">RBR-type E3 ubiquitin transferase</fullName>
        <ecNumber evidence="2">2.3.2.31</ecNumber>
    </recommendedName>
</protein>
<keyword evidence="8" id="KW-0862">Zinc</keyword>
<dbReference type="GO" id="GO:0008270">
    <property type="term" value="F:zinc ion binding"/>
    <property type="evidence" value="ECO:0007669"/>
    <property type="project" value="UniProtKB-KW"/>
</dbReference>
<dbReference type="EC" id="2.3.2.31" evidence="2"/>
<dbReference type="RefSeq" id="XP_033659203.1">
    <property type="nucleotide sequence ID" value="XM_033819288.1"/>
</dbReference>
<evidence type="ECO:0000256" key="4">
    <source>
        <dbReference type="ARBA" id="ARBA00022723"/>
    </source>
</evidence>
<comment type="catalytic activity">
    <reaction evidence="1">
        <text>[E2 ubiquitin-conjugating enzyme]-S-ubiquitinyl-L-cysteine + [acceptor protein]-L-lysine = [E2 ubiquitin-conjugating enzyme]-L-cysteine + [acceptor protein]-N(6)-ubiquitinyl-L-lysine.</text>
        <dbReference type="EC" id="2.3.2.31"/>
    </reaction>
</comment>
<dbReference type="Pfam" id="PF01485">
    <property type="entry name" value="IBR"/>
    <property type="match status" value="1"/>
</dbReference>
<keyword evidence="11" id="KW-1185">Reference proteome</keyword>
<evidence type="ECO:0000259" key="9">
    <source>
        <dbReference type="PROSITE" id="PS51873"/>
    </source>
</evidence>
<dbReference type="InterPro" id="IPR013083">
    <property type="entry name" value="Znf_RING/FYVE/PHD"/>
</dbReference>
<dbReference type="SUPFAM" id="SSF57850">
    <property type="entry name" value="RING/U-box"/>
    <property type="match status" value="2"/>
</dbReference>
<dbReference type="GO" id="GO:0016567">
    <property type="term" value="P:protein ubiquitination"/>
    <property type="evidence" value="ECO:0007669"/>
    <property type="project" value="InterPro"/>
</dbReference>
<dbReference type="PROSITE" id="PS51873">
    <property type="entry name" value="TRIAD"/>
    <property type="match status" value="1"/>
</dbReference>
<dbReference type="GO" id="GO:0061630">
    <property type="term" value="F:ubiquitin protein ligase activity"/>
    <property type="evidence" value="ECO:0007669"/>
    <property type="project" value="UniProtKB-EC"/>
</dbReference>
<evidence type="ECO:0000256" key="1">
    <source>
        <dbReference type="ARBA" id="ARBA00001798"/>
    </source>
</evidence>
<keyword evidence="4" id="KW-0479">Metal-binding</keyword>
<keyword evidence="3" id="KW-0808">Transferase</keyword>
<dbReference type="PROSITE" id="PS00518">
    <property type="entry name" value="ZF_RING_1"/>
    <property type="match status" value="1"/>
</dbReference>
<dbReference type="OrthoDB" id="10009520at2759"/>
<dbReference type="CDD" id="cd22584">
    <property type="entry name" value="Rcat_RBR_unk"/>
    <property type="match status" value="1"/>
</dbReference>
<dbReference type="InterPro" id="IPR031127">
    <property type="entry name" value="E3_UB_ligase_RBR"/>
</dbReference>
<evidence type="ECO:0000313" key="11">
    <source>
        <dbReference type="Proteomes" id="UP000799537"/>
    </source>
</evidence>